<keyword evidence="2" id="KW-1185">Reference proteome</keyword>
<dbReference type="HOGENOM" id="CLU_087907_0_0_14"/>
<dbReference type="AlphaFoldDB" id="E8ZIK1"/>
<dbReference type="KEGG" id="mha:HF1_09640"/>
<accession>E8ZIK1</accession>
<name>E8ZIK1_MYCHL</name>
<dbReference type="EMBL" id="FR773153">
    <property type="protein sequence ID" value="CBY92972.1"/>
    <property type="molecule type" value="Genomic_DNA"/>
</dbReference>
<organism evidence="1 2">
    <name type="scientific">Mycoplasma haemofelis (strain Langford 1)</name>
    <name type="common">Haemobartonella felis</name>
    <dbReference type="NCBI Taxonomy" id="941640"/>
    <lineage>
        <taxon>Bacteria</taxon>
        <taxon>Bacillati</taxon>
        <taxon>Mycoplasmatota</taxon>
        <taxon>Mollicutes</taxon>
        <taxon>Mycoplasmataceae</taxon>
        <taxon>Mycoplasma</taxon>
    </lineage>
</organism>
<evidence type="ECO:0000313" key="1">
    <source>
        <dbReference type="EMBL" id="CBY92972.1"/>
    </source>
</evidence>
<reference evidence="1 2" key="1">
    <citation type="journal article" date="2011" name="J. Bacteriol.">
        <title>Complete genome sequence of Mycoplasma haemofelis, a hemotropic mycoplasma.</title>
        <authorList>
            <person name="Barker E.N."/>
            <person name="Helps C.R."/>
            <person name="Peters I.R."/>
            <person name="Darby A.C."/>
            <person name="Radford A.D."/>
            <person name="Tasker S."/>
        </authorList>
    </citation>
    <scope>NUCLEOTIDE SEQUENCE [LARGE SCALE GENOMIC DNA]</scope>
    <source>
        <strain evidence="1 2">Langford 1</strain>
    </source>
</reference>
<evidence type="ECO:0000313" key="2">
    <source>
        <dbReference type="Proteomes" id="UP000008637"/>
    </source>
</evidence>
<gene>
    <name evidence="1" type="ordered locus">HF1_09640</name>
</gene>
<sequence>MKTLSCLALLGLGGVGFGGWYCFGNLRPKNVKEYLEWSGLQLIKWEDKKSWDAVLEENKGWLGDVVGSSNDIEKIKQWCRDVLPKENYEQYSKHSSLLCVDNLQTVKGKIIQKVGSLSGLIQNSNSEEATKQYKVSFLFRKHIEGFKELIGYLTPPPEREGETPKENLGEAYVKLKSWCDSSLVAKPADDLVANVELFCSPKKFKTIKELIDLNGEKMLTDSGNESQLKQKYDEIKNLDTFKNDSDVTSKDSDQGLKTWCDQQKEKEFSSDGVFELYPKFRFRCVIVSEKQS</sequence>
<proteinExistence type="predicted"/>
<protein>
    <submittedName>
        <fullName evidence="1">Uncharacterized protein</fullName>
    </submittedName>
</protein>
<dbReference type="Proteomes" id="UP000008637">
    <property type="component" value="Chromosome"/>
</dbReference>